<dbReference type="EMBL" id="BLLF01002241">
    <property type="protein sequence ID" value="GFH23301.1"/>
    <property type="molecule type" value="Genomic_DNA"/>
</dbReference>
<dbReference type="PANTHER" id="PTHR23257:SF958">
    <property type="entry name" value="SERINE_THREONINE-PROTEIN KINASE WNK4"/>
    <property type="match status" value="1"/>
</dbReference>
<dbReference type="InterPro" id="IPR050167">
    <property type="entry name" value="Ser_Thr_protein_kinase"/>
</dbReference>
<proteinExistence type="predicted"/>
<protein>
    <submittedName>
        <fullName evidence="2">Protein kinase domain-containing protein</fullName>
    </submittedName>
</protein>
<dbReference type="InterPro" id="IPR001245">
    <property type="entry name" value="Ser-Thr/Tyr_kinase_cat_dom"/>
</dbReference>
<dbReference type="PANTHER" id="PTHR23257">
    <property type="entry name" value="SERINE-THREONINE PROTEIN KINASE"/>
    <property type="match status" value="1"/>
</dbReference>
<dbReference type="PROSITE" id="PS00108">
    <property type="entry name" value="PROTEIN_KINASE_ST"/>
    <property type="match status" value="1"/>
</dbReference>
<feature type="domain" description="Protein kinase" evidence="1">
    <location>
        <begin position="1"/>
        <end position="162"/>
    </location>
</feature>
<reference evidence="2 3" key="1">
    <citation type="submission" date="2020-02" db="EMBL/GenBank/DDBJ databases">
        <title>Draft genome sequence of Haematococcus lacustris strain NIES-144.</title>
        <authorList>
            <person name="Morimoto D."/>
            <person name="Nakagawa S."/>
            <person name="Yoshida T."/>
            <person name="Sawayama S."/>
        </authorList>
    </citation>
    <scope>NUCLEOTIDE SEQUENCE [LARGE SCALE GENOMIC DNA]</scope>
    <source>
        <strain evidence="2 3">NIES-144</strain>
    </source>
</reference>
<name>A0A699ZMA5_HAELA</name>
<organism evidence="2 3">
    <name type="scientific">Haematococcus lacustris</name>
    <name type="common">Green alga</name>
    <name type="synonym">Haematococcus pluvialis</name>
    <dbReference type="NCBI Taxonomy" id="44745"/>
    <lineage>
        <taxon>Eukaryota</taxon>
        <taxon>Viridiplantae</taxon>
        <taxon>Chlorophyta</taxon>
        <taxon>core chlorophytes</taxon>
        <taxon>Chlorophyceae</taxon>
        <taxon>CS clade</taxon>
        <taxon>Chlamydomonadales</taxon>
        <taxon>Haematococcaceae</taxon>
        <taxon>Haematococcus</taxon>
    </lineage>
</organism>
<dbReference type="Pfam" id="PF07714">
    <property type="entry name" value="PK_Tyr_Ser-Thr"/>
    <property type="match status" value="1"/>
</dbReference>
<dbReference type="GO" id="GO:0007165">
    <property type="term" value="P:signal transduction"/>
    <property type="evidence" value="ECO:0007669"/>
    <property type="project" value="TreeGrafter"/>
</dbReference>
<dbReference type="GO" id="GO:0005737">
    <property type="term" value="C:cytoplasm"/>
    <property type="evidence" value="ECO:0007669"/>
    <property type="project" value="TreeGrafter"/>
</dbReference>
<dbReference type="PROSITE" id="PS50011">
    <property type="entry name" value="PROTEIN_KINASE_DOM"/>
    <property type="match status" value="1"/>
</dbReference>
<comment type="caution">
    <text evidence="2">The sequence shown here is derived from an EMBL/GenBank/DDBJ whole genome shotgun (WGS) entry which is preliminary data.</text>
</comment>
<evidence type="ECO:0000259" key="1">
    <source>
        <dbReference type="PROSITE" id="PS50011"/>
    </source>
</evidence>
<dbReference type="Gene3D" id="1.10.510.10">
    <property type="entry name" value="Transferase(Phosphotransferase) domain 1"/>
    <property type="match status" value="1"/>
</dbReference>
<dbReference type="InterPro" id="IPR011009">
    <property type="entry name" value="Kinase-like_dom_sf"/>
</dbReference>
<keyword evidence="2" id="KW-0808">Transferase</keyword>
<dbReference type="GO" id="GO:0005524">
    <property type="term" value="F:ATP binding"/>
    <property type="evidence" value="ECO:0007669"/>
    <property type="project" value="InterPro"/>
</dbReference>
<sequence>MQCSMSTLLHRDLKLENILLKGKNPCTAAAKIADFGLSALVNASDGYRKAPNQPLVRPARARRASATDLDGVWAAAAANRTVALNVLNSSVLKVAGAYEQLSGRTGTLMYMAPEVYRQEPYNEKADVYSFAVLMYELLHRYMMISATDGSIEECQVRTPCTS</sequence>
<evidence type="ECO:0000313" key="3">
    <source>
        <dbReference type="Proteomes" id="UP000485058"/>
    </source>
</evidence>
<evidence type="ECO:0000313" key="2">
    <source>
        <dbReference type="EMBL" id="GFH23301.1"/>
    </source>
</evidence>
<dbReference type="Pfam" id="PF00069">
    <property type="entry name" value="Pkinase"/>
    <property type="match status" value="1"/>
</dbReference>
<keyword evidence="2" id="KW-0418">Kinase</keyword>
<dbReference type="InterPro" id="IPR000719">
    <property type="entry name" value="Prot_kinase_dom"/>
</dbReference>
<dbReference type="SUPFAM" id="SSF56112">
    <property type="entry name" value="Protein kinase-like (PK-like)"/>
    <property type="match status" value="1"/>
</dbReference>
<dbReference type="AlphaFoldDB" id="A0A699ZMA5"/>
<dbReference type="Proteomes" id="UP000485058">
    <property type="component" value="Unassembled WGS sequence"/>
</dbReference>
<dbReference type="GO" id="GO:0004672">
    <property type="term" value="F:protein kinase activity"/>
    <property type="evidence" value="ECO:0007669"/>
    <property type="project" value="InterPro"/>
</dbReference>
<keyword evidence="3" id="KW-1185">Reference proteome</keyword>
<accession>A0A699ZMA5</accession>
<dbReference type="InterPro" id="IPR008271">
    <property type="entry name" value="Ser/Thr_kinase_AS"/>
</dbReference>
<gene>
    <name evidence="2" type="ORF">HaLaN_20896</name>
</gene>